<evidence type="ECO:0000313" key="9">
    <source>
        <dbReference type="Proteomes" id="UP000555393"/>
    </source>
</evidence>
<evidence type="ECO:0000256" key="1">
    <source>
        <dbReference type="ARBA" id="ARBA00022448"/>
    </source>
</evidence>
<dbReference type="SUPFAM" id="SSF46626">
    <property type="entry name" value="Cytochrome c"/>
    <property type="match status" value="1"/>
</dbReference>
<dbReference type="InterPro" id="IPR051811">
    <property type="entry name" value="Cytochrome_c550/c551-like"/>
</dbReference>
<dbReference type="InterPro" id="IPR009056">
    <property type="entry name" value="Cyt_c-like_dom"/>
</dbReference>
<reference evidence="8 9" key="1">
    <citation type="submission" date="2020-08" db="EMBL/GenBank/DDBJ databases">
        <title>Genomic Encyclopedia of Type Strains, Phase IV (KMG-IV): sequencing the most valuable type-strain genomes for metagenomic binning, comparative biology and taxonomic classification.</title>
        <authorList>
            <person name="Goeker M."/>
        </authorList>
    </citation>
    <scope>NUCLEOTIDE SEQUENCE [LARGE SCALE GENOMIC DNA]</scope>
    <source>
        <strain evidence="8 9">DSM 22336</strain>
    </source>
</reference>
<dbReference type="PANTHER" id="PTHR37823">
    <property type="entry name" value="CYTOCHROME C-553-LIKE"/>
    <property type="match status" value="1"/>
</dbReference>
<comment type="caution">
    <text evidence="8">The sequence shown here is derived from an EMBL/GenBank/DDBJ whole genome shotgun (WGS) entry which is preliminary data.</text>
</comment>
<dbReference type="GO" id="GO:0009055">
    <property type="term" value="F:electron transfer activity"/>
    <property type="evidence" value="ECO:0007669"/>
    <property type="project" value="InterPro"/>
</dbReference>
<name>A0A841LTF3_9HYPH</name>
<evidence type="ECO:0000313" key="8">
    <source>
        <dbReference type="EMBL" id="MBB6260546.1"/>
    </source>
</evidence>
<dbReference type="GO" id="GO:0020037">
    <property type="term" value="F:heme binding"/>
    <property type="evidence" value="ECO:0007669"/>
    <property type="project" value="InterPro"/>
</dbReference>
<evidence type="ECO:0000256" key="3">
    <source>
        <dbReference type="ARBA" id="ARBA00022723"/>
    </source>
</evidence>
<keyword evidence="3 6" id="KW-0479">Metal-binding</keyword>
<dbReference type="InterPro" id="IPR036909">
    <property type="entry name" value="Cyt_c-like_dom_sf"/>
</dbReference>
<dbReference type="PANTHER" id="PTHR37823:SF1">
    <property type="entry name" value="CYTOCHROME C-553-LIKE"/>
    <property type="match status" value="1"/>
</dbReference>
<dbReference type="Proteomes" id="UP000555393">
    <property type="component" value="Unassembled WGS sequence"/>
</dbReference>
<keyword evidence="5 6" id="KW-0408">Iron</keyword>
<dbReference type="PROSITE" id="PS51007">
    <property type="entry name" value="CYTC"/>
    <property type="match status" value="1"/>
</dbReference>
<dbReference type="EMBL" id="JACIIU010000003">
    <property type="protein sequence ID" value="MBB6260546.1"/>
    <property type="molecule type" value="Genomic_DNA"/>
</dbReference>
<evidence type="ECO:0000256" key="5">
    <source>
        <dbReference type="ARBA" id="ARBA00023004"/>
    </source>
</evidence>
<evidence type="ECO:0000256" key="4">
    <source>
        <dbReference type="ARBA" id="ARBA00022982"/>
    </source>
</evidence>
<dbReference type="RefSeq" id="WP_184221029.1">
    <property type="nucleotide sequence ID" value="NZ_JACIIU010000003.1"/>
</dbReference>
<dbReference type="AlphaFoldDB" id="A0A841LTF3"/>
<dbReference type="Pfam" id="PF00034">
    <property type="entry name" value="Cytochrom_C"/>
    <property type="match status" value="1"/>
</dbReference>
<dbReference type="GO" id="GO:0046872">
    <property type="term" value="F:metal ion binding"/>
    <property type="evidence" value="ECO:0007669"/>
    <property type="project" value="UniProtKB-KW"/>
</dbReference>
<protein>
    <submittedName>
        <fullName evidence="8">Mono/diheme cytochrome c family protein</fullName>
    </submittedName>
</protein>
<sequence>MRKFNVVLLAVVVLGAASVLSWKFMGNDGQLSQSAKQGAATGRPLVAVTVPDKLTMQARLGEEAFNGTCAACHGNNAAGTEVGPPLVHKVYEPSHHSDYAFYIAATQGVRAHHWKFGDMPAQPDVSEKELVNIVAYVRELQRANGIY</sequence>
<keyword evidence="4" id="KW-0249">Electron transport</keyword>
<keyword evidence="1" id="KW-0813">Transport</keyword>
<accession>A0A841LTF3</accession>
<feature type="domain" description="Cytochrome c" evidence="7">
    <location>
        <begin position="56"/>
        <end position="141"/>
    </location>
</feature>
<evidence type="ECO:0000259" key="7">
    <source>
        <dbReference type="PROSITE" id="PS51007"/>
    </source>
</evidence>
<dbReference type="Gene3D" id="1.10.760.10">
    <property type="entry name" value="Cytochrome c-like domain"/>
    <property type="match status" value="1"/>
</dbReference>
<keyword evidence="9" id="KW-1185">Reference proteome</keyword>
<keyword evidence="2 6" id="KW-0349">Heme</keyword>
<evidence type="ECO:0000256" key="2">
    <source>
        <dbReference type="ARBA" id="ARBA00022617"/>
    </source>
</evidence>
<proteinExistence type="predicted"/>
<gene>
    <name evidence="8" type="ORF">FHS77_001080</name>
</gene>
<evidence type="ECO:0000256" key="6">
    <source>
        <dbReference type="PROSITE-ProRule" id="PRU00433"/>
    </source>
</evidence>
<organism evidence="8 9">
    <name type="scientific">Paenochrobactrum gallinarii</name>
    <dbReference type="NCBI Taxonomy" id="643673"/>
    <lineage>
        <taxon>Bacteria</taxon>
        <taxon>Pseudomonadati</taxon>
        <taxon>Pseudomonadota</taxon>
        <taxon>Alphaproteobacteria</taxon>
        <taxon>Hyphomicrobiales</taxon>
        <taxon>Brucellaceae</taxon>
        <taxon>Paenochrobactrum</taxon>
    </lineage>
</organism>